<dbReference type="OrthoDB" id="5587616at2759"/>
<comment type="caution">
    <text evidence="1">The sequence shown here is derived from an EMBL/GenBank/DDBJ whole genome shotgun (WGS) entry which is preliminary data.</text>
</comment>
<reference evidence="1 2" key="1">
    <citation type="submission" date="2019-08" db="EMBL/GenBank/DDBJ databases">
        <title>Draft genome sequences of two oriental melons (Cucumis melo L. var makuwa).</title>
        <authorList>
            <person name="Kwon S.-Y."/>
        </authorList>
    </citation>
    <scope>NUCLEOTIDE SEQUENCE [LARGE SCALE GENOMIC DNA]</scope>
    <source>
        <strain evidence="2">cv. SW 3</strain>
        <tissue evidence="1">Leaf</tissue>
    </source>
</reference>
<name>A0A5A7UNN2_CUCMM</name>
<accession>A0A5A7UNN2</accession>
<organism evidence="1 2">
    <name type="scientific">Cucumis melo var. makuwa</name>
    <name type="common">Oriental melon</name>
    <dbReference type="NCBI Taxonomy" id="1194695"/>
    <lineage>
        <taxon>Eukaryota</taxon>
        <taxon>Viridiplantae</taxon>
        <taxon>Streptophyta</taxon>
        <taxon>Embryophyta</taxon>
        <taxon>Tracheophyta</taxon>
        <taxon>Spermatophyta</taxon>
        <taxon>Magnoliopsida</taxon>
        <taxon>eudicotyledons</taxon>
        <taxon>Gunneridae</taxon>
        <taxon>Pentapetalae</taxon>
        <taxon>rosids</taxon>
        <taxon>fabids</taxon>
        <taxon>Cucurbitales</taxon>
        <taxon>Cucurbitaceae</taxon>
        <taxon>Benincaseae</taxon>
        <taxon>Cucumis</taxon>
    </lineage>
</organism>
<dbReference type="EMBL" id="SSTE01008362">
    <property type="protein sequence ID" value="KAA0055896.1"/>
    <property type="molecule type" value="Genomic_DNA"/>
</dbReference>
<proteinExistence type="predicted"/>
<dbReference type="Proteomes" id="UP000321393">
    <property type="component" value="Unassembled WGS sequence"/>
</dbReference>
<sequence length="180" mass="20254">MDEHIEDDTLCRLDIDHAVVKKLVVRHVVDDFIDDDDEPLSHHNDSSTMPSFSSSFEETYSQLERYVQKHGKIPITIASRAEKSIPLHIVQFSNIIGHKLAGERDYQVDRVESFKETHARSSQFVSQAAVDAHPLLKGFQPLSGDEICETVLSRRPGYSKGLDWGPKPKSYKCSASISST</sequence>
<gene>
    <name evidence="1" type="ORF">E6C27_scaffold319G00010</name>
</gene>
<evidence type="ECO:0000313" key="1">
    <source>
        <dbReference type="EMBL" id="KAA0055896.1"/>
    </source>
</evidence>
<dbReference type="AlphaFoldDB" id="A0A5A7UNN2"/>
<evidence type="ECO:0000313" key="2">
    <source>
        <dbReference type="Proteomes" id="UP000321393"/>
    </source>
</evidence>
<protein>
    <submittedName>
        <fullName evidence="1">CACTA en-spm transposon protein</fullName>
    </submittedName>
</protein>